<dbReference type="GO" id="GO:0045505">
    <property type="term" value="F:dynein intermediate chain binding"/>
    <property type="evidence" value="ECO:0007669"/>
    <property type="project" value="InterPro"/>
</dbReference>
<sequence>MTSTSTDEETTLAALEAAKAGLNVLTKASITEIRSFARPPKVCETVFEGIGILFQPSKTKFEWSDAKSLMNDHFLSRLLEFDINNISDMTLARLEVLLNRDECQLDRVKSTSLACYGICMWLRGIVAYGKIRQHLEQQKQIQTVNKNFVRNTVLHDQLNGYLVYTQSISLIQIYILNECYEQKEFVKALARRYADVF</sequence>
<dbReference type="Proteomes" id="UP000663852">
    <property type="component" value="Unassembled WGS sequence"/>
</dbReference>
<proteinExistence type="predicted"/>
<dbReference type="GO" id="GO:0030286">
    <property type="term" value="C:dynein complex"/>
    <property type="evidence" value="ECO:0007669"/>
    <property type="project" value="InterPro"/>
</dbReference>
<dbReference type="AlphaFoldDB" id="A0A815J224"/>
<organism evidence="2 3">
    <name type="scientific">Adineta ricciae</name>
    <name type="common">Rotifer</name>
    <dbReference type="NCBI Taxonomy" id="249248"/>
    <lineage>
        <taxon>Eukaryota</taxon>
        <taxon>Metazoa</taxon>
        <taxon>Spiralia</taxon>
        <taxon>Gnathifera</taxon>
        <taxon>Rotifera</taxon>
        <taxon>Eurotatoria</taxon>
        <taxon>Bdelloidea</taxon>
        <taxon>Adinetida</taxon>
        <taxon>Adinetidae</taxon>
        <taxon>Adineta</taxon>
    </lineage>
</organism>
<dbReference type="Pfam" id="PF12777">
    <property type="entry name" value="MT"/>
    <property type="match status" value="1"/>
</dbReference>
<evidence type="ECO:0000313" key="2">
    <source>
        <dbReference type="EMBL" id="CAF1373323.1"/>
    </source>
</evidence>
<dbReference type="InterPro" id="IPR024743">
    <property type="entry name" value="Dynein_HC_stalk"/>
</dbReference>
<protein>
    <recommendedName>
        <fullName evidence="1">Dynein heavy chain coiled coil stalk domain-containing protein</fullName>
    </recommendedName>
</protein>
<dbReference type="GO" id="GO:0060294">
    <property type="term" value="P:cilium movement involved in cell motility"/>
    <property type="evidence" value="ECO:0007669"/>
    <property type="project" value="TreeGrafter"/>
</dbReference>
<gene>
    <name evidence="2" type="ORF">EDS130_LOCUS34505</name>
</gene>
<feature type="domain" description="Dynein heavy chain coiled coil stalk" evidence="1">
    <location>
        <begin position="10"/>
        <end position="140"/>
    </location>
</feature>
<dbReference type="GO" id="GO:0008569">
    <property type="term" value="F:minus-end-directed microtubule motor activity"/>
    <property type="evidence" value="ECO:0007669"/>
    <property type="project" value="TreeGrafter"/>
</dbReference>
<name>A0A815J224_ADIRI</name>
<dbReference type="PANTHER" id="PTHR10676:SF343">
    <property type="entry name" value="DYNEIN AXONEMAL HEAVY CHAIN 10"/>
    <property type="match status" value="1"/>
</dbReference>
<reference evidence="2" key="1">
    <citation type="submission" date="2021-02" db="EMBL/GenBank/DDBJ databases">
        <authorList>
            <person name="Nowell W R."/>
        </authorList>
    </citation>
    <scope>NUCLEOTIDE SEQUENCE</scope>
</reference>
<dbReference type="InterPro" id="IPR026983">
    <property type="entry name" value="DHC"/>
</dbReference>
<dbReference type="OrthoDB" id="6129702at2759"/>
<comment type="caution">
    <text evidence="2">The sequence shown here is derived from an EMBL/GenBank/DDBJ whole genome shotgun (WGS) entry which is preliminary data.</text>
</comment>
<dbReference type="GO" id="GO:0097729">
    <property type="term" value="C:9+2 motile cilium"/>
    <property type="evidence" value="ECO:0007669"/>
    <property type="project" value="TreeGrafter"/>
</dbReference>
<evidence type="ECO:0000313" key="3">
    <source>
        <dbReference type="Proteomes" id="UP000663852"/>
    </source>
</evidence>
<evidence type="ECO:0000259" key="1">
    <source>
        <dbReference type="Pfam" id="PF12777"/>
    </source>
</evidence>
<dbReference type="EMBL" id="CAJNOJ010000290">
    <property type="protein sequence ID" value="CAF1373323.1"/>
    <property type="molecule type" value="Genomic_DNA"/>
</dbReference>
<dbReference type="Gene3D" id="1.20.920.60">
    <property type="match status" value="1"/>
</dbReference>
<dbReference type="GO" id="GO:0051959">
    <property type="term" value="F:dynein light intermediate chain binding"/>
    <property type="evidence" value="ECO:0007669"/>
    <property type="project" value="InterPro"/>
</dbReference>
<accession>A0A815J224</accession>
<dbReference type="PANTHER" id="PTHR10676">
    <property type="entry name" value="DYNEIN HEAVY CHAIN FAMILY PROTEIN"/>
    <property type="match status" value="1"/>
</dbReference>